<dbReference type="InterPro" id="IPR000667">
    <property type="entry name" value="Peptidase_S13"/>
</dbReference>
<keyword evidence="3" id="KW-1133">Transmembrane helix</keyword>
<dbReference type="PRINTS" id="PR00922">
    <property type="entry name" value="DADACBPTASE3"/>
</dbReference>
<name>A0A1G8S179_9NOCA</name>
<dbReference type="GO" id="GO:0000270">
    <property type="term" value="P:peptidoglycan metabolic process"/>
    <property type="evidence" value="ECO:0007669"/>
    <property type="project" value="TreeGrafter"/>
</dbReference>
<keyword evidence="4" id="KW-0121">Carboxypeptidase</keyword>
<keyword evidence="4" id="KW-0645">Protease</keyword>
<dbReference type="Gene3D" id="3.40.710.10">
    <property type="entry name" value="DD-peptidase/beta-lactamase superfamily"/>
    <property type="match status" value="2"/>
</dbReference>
<dbReference type="PANTHER" id="PTHR30023:SF0">
    <property type="entry name" value="PENICILLIN-SENSITIVE CARBOXYPEPTIDASE A"/>
    <property type="match status" value="1"/>
</dbReference>
<proteinExistence type="inferred from homology"/>
<dbReference type="GO" id="GO:0004185">
    <property type="term" value="F:serine-type carboxypeptidase activity"/>
    <property type="evidence" value="ECO:0007669"/>
    <property type="project" value="InterPro"/>
</dbReference>
<dbReference type="SUPFAM" id="SSF56601">
    <property type="entry name" value="beta-lactamase/transpeptidase-like"/>
    <property type="match status" value="1"/>
</dbReference>
<dbReference type="PANTHER" id="PTHR30023">
    <property type="entry name" value="D-ALANYL-D-ALANINE CARBOXYPEPTIDASE"/>
    <property type="match status" value="1"/>
</dbReference>
<keyword evidence="2" id="KW-0378">Hydrolase</keyword>
<evidence type="ECO:0000256" key="3">
    <source>
        <dbReference type="SAM" id="Phobius"/>
    </source>
</evidence>
<dbReference type="GO" id="GO:0006508">
    <property type="term" value="P:proteolysis"/>
    <property type="evidence" value="ECO:0007669"/>
    <property type="project" value="InterPro"/>
</dbReference>
<keyword evidence="5" id="KW-1185">Reference proteome</keyword>
<dbReference type="NCBIfam" id="TIGR00666">
    <property type="entry name" value="PBP4"/>
    <property type="match status" value="1"/>
</dbReference>
<dbReference type="AlphaFoldDB" id="A0A1G8S179"/>
<evidence type="ECO:0000256" key="1">
    <source>
        <dbReference type="ARBA" id="ARBA00006096"/>
    </source>
</evidence>
<comment type="similarity">
    <text evidence="1">Belongs to the peptidase S13 family.</text>
</comment>
<organism evidence="4 5">
    <name type="scientific">Rhodococcus triatomae</name>
    <dbReference type="NCBI Taxonomy" id="300028"/>
    <lineage>
        <taxon>Bacteria</taxon>
        <taxon>Bacillati</taxon>
        <taxon>Actinomycetota</taxon>
        <taxon>Actinomycetes</taxon>
        <taxon>Mycobacteriales</taxon>
        <taxon>Nocardiaceae</taxon>
        <taxon>Rhodococcus</taxon>
    </lineage>
</organism>
<sequence>MAGQDSKKVGRLEERHRRNMRILLATIAVVAVAIAAVVIAVDRTRGTGDAVSALPTPPLVTAAPQVVPLPGGAPAPTPAGLAAALGPAAANPDLGSFSGTVSDAETGQELWSVGPESPKLPASTTKVLTAAAALLTLPGDQRVPTTLVEGDEPGRIVLVAGGDPTLTAMPPGTSGYYPGAARVSDLVEQIRSQGVQPTSLVVDTGIYSGPAMASGWFPEDVGAGFITPTEPVMIDGGRLDPLRDESPRSPSPALDAGRTIASALGIDPATVVAGSAAEGANVLAEVRSAPLRDRLQQMMEHSDNVLAEAIGREIAIHAGAAGSFDGAAAAIGQALYTAGFDMTGLVMHDASGLSVDDRVTPRLLDQILTAAAAGEHTELRPMLDYLPVAGSTGSLSDRYASGNRDGAGWVRAKTGTLSEASGLAGYVVDQSGRVLTFALLSNGRPPHESRPALDALAATLRNCGCT</sequence>
<keyword evidence="3" id="KW-0812">Transmembrane</keyword>
<keyword evidence="3" id="KW-0472">Membrane</keyword>
<evidence type="ECO:0000313" key="5">
    <source>
        <dbReference type="Proteomes" id="UP000183263"/>
    </source>
</evidence>
<dbReference type="Pfam" id="PF02113">
    <property type="entry name" value="Peptidase_S13"/>
    <property type="match status" value="2"/>
</dbReference>
<protein>
    <submittedName>
        <fullName evidence="4">D-alanyl-D-alanine carboxypeptidase / D-alanyl-D-alanine-endopeptidase (Penicillin-binding protein 4)</fullName>
    </submittedName>
</protein>
<dbReference type="InterPro" id="IPR012338">
    <property type="entry name" value="Beta-lactam/transpept-like"/>
</dbReference>
<feature type="transmembrane region" description="Helical" evidence="3">
    <location>
        <begin position="21"/>
        <end position="41"/>
    </location>
</feature>
<evidence type="ECO:0000256" key="2">
    <source>
        <dbReference type="ARBA" id="ARBA00022801"/>
    </source>
</evidence>
<reference evidence="4 5" key="1">
    <citation type="submission" date="2016-10" db="EMBL/GenBank/DDBJ databases">
        <authorList>
            <person name="de Groot N.N."/>
        </authorList>
    </citation>
    <scope>NUCLEOTIDE SEQUENCE [LARGE SCALE GENOMIC DNA]</scope>
    <source>
        <strain evidence="4 5">DSM 44892</strain>
    </source>
</reference>
<evidence type="ECO:0000313" key="4">
    <source>
        <dbReference type="EMBL" id="SDJ22420.1"/>
    </source>
</evidence>
<dbReference type="EMBL" id="FNDN01000019">
    <property type="protein sequence ID" value="SDJ22420.1"/>
    <property type="molecule type" value="Genomic_DNA"/>
</dbReference>
<gene>
    <name evidence="4" type="ORF">SAMN05444695_11947</name>
</gene>
<dbReference type="Proteomes" id="UP000183263">
    <property type="component" value="Unassembled WGS sequence"/>
</dbReference>
<accession>A0A1G8S179</accession>